<feature type="chain" id="PRO_5047184965" evidence="1">
    <location>
        <begin position="23"/>
        <end position="43"/>
    </location>
</feature>
<protein>
    <submittedName>
        <fullName evidence="2">Uncharacterized protein</fullName>
    </submittedName>
</protein>
<name>A0ABV7YAU4_9ACTN</name>
<sequence length="43" mass="4548">MRRRITAFVLAAIAAVAFTAIAVTPASAHGKCEKDESGEVVCW</sequence>
<evidence type="ECO:0000256" key="1">
    <source>
        <dbReference type="SAM" id="SignalP"/>
    </source>
</evidence>
<dbReference type="RefSeq" id="WP_275577039.1">
    <property type="nucleotide sequence ID" value="NZ_JAFBCM010000001.1"/>
</dbReference>
<organism evidence="2 3">
    <name type="scientific">Tenggerimyces flavus</name>
    <dbReference type="NCBI Taxonomy" id="1708749"/>
    <lineage>
        <taxon>Bacteria</taxon>
        <taxon>Bacillati</taxon>
        <taxon>Actinomycetota</taxon>
        <taxon>Actinomycetes</taxon>
        <taxon>Propionibacteriales</taxon>
        <taxon>Nocardioidaceae</taxon>
        <taxon>Tenggerimyces</taxon>
    </lineage>
</organism>
<reference evidence="3" key="1">
    <citation type="journal article" date="2019" name="Int. J. Syst. Evol. Microbiol.">
        <title>The Global Catalogue of Microorganisms (GCM) 10K type strain sequencing project: providing services to taxonomists for standard genome sequencing and annotation.</title>
        <authorList>
            <consortium name="The Broad Institute Genomics Platform"/>
            <consortium name="The Broad Institute Genome Sequencing Center for Infectious Disease"/>
            <person name="Wu L."/>
            <person name="Ma J."/>
        </authorList>
    </citation>
    <scope>NUCLEOTIDE SEQUENCE [LARGE SCALE GENOMIC DNA]</scope>
    <source>
        <strain evidence="3">CGMCC 4.7241</strain>
    </source>
</reference>
<keyword evidence="3" id="KW-1185">Reference proteome</keyword>
<dbReference type="Proteomes" id="UP001595699">
    <property type="component" value="Unassembled WGS sequence"/>
</dbReference>
<evidence type="ECO:0000313" key="2">
    <source>
        <dbReference type="EMBL" id="MFC3761781.1"/>
    </source>
</evidence>
<accession>A0ABV7YAU4</accession>
<comment type="caution">
    <text evidence="2">The sequence shown here is derived from an EMBL/GenBank/DDBJ whole genome shotgun (WGS) entry which is preliminary data.</text>
</comment>
<dbReference type="EMBL" id="JBHRZH010000009">
    <property type="protein sequence ID" value="MFC3761781.1"/>
    <property type="molecule type" value="Genomic_DNA"/>
</dbReference>
<gene>
    <name evidence="2" type="ORF">ACFOUW_13130</name>
</gene>
<proteinExistence type="predicted"/>
<evidence type="ECO:0000313" key="3">
    <source>
        <dbReference type="Proteomes" id="UP001595699"/>
    </source>
</evidence>
<feature type="signal peptide" evidence="1">
    <location>
        <begin position="1"/>
        <end position="22"/>
    </location>
</feature>
<keyword evidence="1" id="KW-0732">Signal</keyword>